<dbReference type="Proteomes" id="UP000054826">
    <property type="component" value="Unassembled WGS sequence"/>
</dbReference>
<name>A0A0V1JQX6_TRIPS</name>
<comment type="caution">
    <text evidence="2">The sequence shown here is derived from an EMBL/GenBank/DDBJ whole genome shotgun (WGS) entry which is preliminary data.</text>
</comment>
<reference evidence="2 3" key="1">
    <citation type="submission" date="2015-01" db="EMBL/GenBank/DDBJ databases">
        <title>Evolution of Trichinella species and genotypes.</title>
        <authorList>
            <person name="Korhonen P.K."/>
            <person name="Edoardo P."/>
            <person name="Giuseppe L.R."/>
            <person name="Gasser R.B."/>
        </authorList>
    </citation>
    <scope>NUCLEOTIDE SEQUENCE [LARGE SCALE GENOMIC DNA]</scope>
    <source>
        <strain evidence="2">ISS176</strain>
    </source>
</reference>
<sequence>MDFPKNQDFYENTLKKLKVQENQVDADEKHVKSNEGIEESKQNAQAVQIAAKNNTNDVVESDNVVSVTGSGEFSEGDERKEAAERVRNINTAHVIVPLFEESPEGRGQFLQHVEEKKQYNKKKSNSTNADHCAELNSTLEMHIGFWFLFVISAAIIYLLLKMIS</sequence>
<dbReference type="EMBL" id="JYDV01000059">
    <property type="protein sequence ID" value="KRZ37374.1"/>
    <property type="molecule type" value="Genomic_DNA"/>
</dbReference>
<feature type="transmembrane region" description="Helical" evidence="1">
    <location>
        <begin position="143"/>
        <end position="160"/>
    </location>
</feature>
<organism evidence="2 3">
    <name type="scientific">Trichinella pseudospiralis</name>
    <name type="common">Parasitic roundworm</name>
    <dbReference type="NCBI Taxonomy" id="6337"/>
    <lineage>
        <taxon>Eukaryota</taxon>
        <taxon>Metazoa</taxon>
        <taxon>Ecdysozoa</taxon>
        <taxon>Nematoda</taxon>
        <taxon>Enoplea</taxon>
        <taxon>Dorylaimia</taxon>
        <taxon>Trichinellida</taxon>
        <taxon>Trichinellidae</taxon>
        <taxon>Trichinella</taxon>
    </lineage>
</organism>
<keyword evidence="1" id="KW-1133">Transmembrane helix</keyword>
<gene>
    <name evidence="2" type="ORF">T4C_3224</name>
</gene>
<evidence type="ECO:0000313" key="3">
    <source>
        <dbReference type="Proteomes" id="UP000054826"/>
    </source>
</evidence>
<evidence type="ECO:0000313" key="2">
    <source>
        <dbReference type="EMBL" id="KRZ37374.1"/>
    </source>
</evidence>
<accession>A0A0V1JQX6</accession>
<keyword evidence="1" id="KW-0472">Membrane</keyword>
<protein>
    <submittedName>
        <fullName evidence="2">Uncharacterized protein</fullName>
    </submittedName>
</protein>
<dbReference type="AlphaFoldDB" id="A0A0V1JQX6"/>
<evidence type="ECO:0000256" key="1">
    <source>
        <dbReference type="SAM" id="Phobius"/>
    </source>
</evidence>
<proteinExistence type="predicted"/>
<keyword evidence="1" id="KW-0812">Transmembrane</keyword>